<comment type="function">
    <text evidence="12">Catalyzes the formation of phosphatidylethanolamine (PtdEtn) from phosphatidylserine (PtdSer).</text>
</comment>
<dbReference type="HAMAP" id="MF_00662">
    <property type="entry name" value="PS_decarb_PSD_B_type1"/>
    <property type="match status" value="1"/>
</dbReference>
<feature type="chain" id="PRO_5023499135" description="Phosphatidylserine decarboxylase alpha chain" evidence="12">
    <location>
        <begin position="254"/>
        <end position="288"/>
    </location>
</feature>
<dbReference type="EMBL" id="CP016303">
    <property type="protein sequence ID" value="ASX27046.1"/>
    <property type="molecule type" value="Genomic_DNA"/>
</dbReference>
<evidence type="ECO:0000256" key="4">
    <source>
        <dbReference type="ARBA" id="ARBA00022793"/>
    </source>
</evidence>
<comment type="pathway">
    <text evidence="1">Lipid metabolism.</text>
</comment>
<evidence type="ECO:0000313" key="13">
    <source>
        <dbReference type="EMBL" id="ASX27046.1"/>
    </source>
</evidence>
<comment type="subcellular location">
    <subcellularLocation>
        <location evidence="12">Cell membrane</location>
        <topology evidence="12">Peripheral membrane protein</topology>
    </subcellularLocation>
</comment>
<evidence type="ECO:0000256" key="10">
    <source>
        <dbReference type="ARBA" id="ARBA00023264"/>
    </source>
</evidence>
<evidence type="ECO:0000256" key="5">
    <source>
        <dbReference type="ARBA" id="ARBA00023098"/>
    </source>
</evidence>
<dbReference type="Proteomes" id="UP000216438">
    <property type="component" value="Chromosome"/>
</dbReference>
<comment type="cofactor">
    <cofactor evidence="12">
        <name>pyruvate</name>
        <dbReference type="ChEBI" id="CHEBI:15361"/>
    </cofactor>
    <text evidence="12">Binds 1 pyruvoyl group covalently per subunit.</text>
</comment>
<evidence type="ECO:0000256" key="2">
    <source>
        <dbReference type="ARBA" id="ARBA00022475"/>
    </source>
</evidence>
<dbReference type="GO" id="GO:0004609">
    <property type="term" value="F:phosphatidylserine decarboxylase activity"/>
    <property type="evidence" value="ECO:0007669"/>
    <property type="project" value="UniProtKB-UniRule"/>
</dbReference>
<feature type="active site" description="Charge relay system; for autoendoproteolytic cleavage activity" evidence="12">
    <location>
        <position position="254"/>
    </location>
</feature>
<comment type="subunit">
    <text evidence="12">Heterodimer of a large membrane-associated beta subunit and a small pyruvoyl-containing alpha subunit.</text>
</comment>
<dbReference type="Pfam" id="PF02666">
    <property type="entry name" value="PS_Dcarbxylase"/>
    <property type="match status" value="1"/>
</dbReference>
<feature type="modified residue" description="Pyruvic acid (Ser); by autocatalysis" evidence="12">
    <location>
        <position position="254"/>
    </location>
</feature>
<name>A0A249DZR4_9ENTR</name>
<dbReference type="InterPro" id="IPR003817">
    <property type="entry name" value="PS_Dcarbxylase"/>
</dbReference>
<reference evidence="13 14" key="2">
    <citation type="submission" date="2017-09" db="EMBL/GenBank/DDBJ databases">
        <title>The genome of whitefly Bemisia tabaci, a global crop pest, provides novel insights into virus transmission, host adaptation and insecticide resistance.</title>
        <authorList>
            <person name="Kaur N."/>
            <person name="Kliot A."/>
            <person name="Pinheiro P.V."/>
            <person name="Luan J."/>
            <person name="Zheng Y."/>
            <person name="Liu W."/>
            <person name="Sun H."/>
            <person name="Yang X."/>
            <person name="Xu Y."/>
            <person name="Luo Y."/>
            <person name="Kruse A."/>
            <person name="Fisher T.W."/>
            <person name="Nelson D.R."/>
            <person name="Elimelech M."/>
            <person name="MacCoss M."/>
            <person name="Johnson R."/>
            <person name="Cohen E."/>
            <person name="Hunter W.B."/>
            <person name="Brown J.K."/>
            <person name="Jander G."/>
            <person name="Cilia M."/>
            <person name="Douglas A.E."/>
            <person name="Ghanim M."/>
            <person name="Simmons A.M."/>
            <person name="Wintermantel W.M."/>
            <person name="Ling K.-S."/>
            <person name="Fei Z."/>
        </authorList>
    </citation>
    <scope>NUCLEOTIDE SEQUENCE [LARGE SCALE GENOMIC DNA]</scope>
    <source>
        <strain evidence="13 14">MEAM1</strain>
    </source>
</reference>
<keyword evidence="3 12" id="KW-0444">Lipid biosynthesis</keyword>
<dbReference type="InterPro" id="IPR033177">
    <property type="entry name" value="PSD-B"/>
</dbReference>
<dbReference type="GO" id="GO:0005886">
    <property type="term" value="C:plasma membrane"/>
    <property type="evidence" value="ECO:0007669"/>
    <property type="project" value="UniProtKB-SubCell"/>
</dbReference>
<sequence length="288" mass="32127">MLKKLKIKLQYLLPQHALTRLAGWAANKKAGWLTQQVIKIFASYYRVNMKESQYTEFSAYSSFNEFFIRSLRSDVRPIAAGDNILVQPADGTISESGRIDKDKILQAKGHDYSLEALLAGQSLLAKEFENGQFVTTYLAPGDYHRVHMPCDGVLREMIYVPGSLFSVNAFFAENVPYLFARNERVICIFNTAFGAMAQILVGAMIVGSIETLWSGPVDSQRKGIIQRWVYPDEGSEAPIILKKGEEMGLFKLGSTVINLFVSNKIKLASHLQNGSITRLGEILGEALH</sequence>
<comment type="pathway">
    <text evidence="12">Phospholipid metabolism; phosphatidylethanolamine biosynthesis; phosphatidylethanolamine from CDP-diacylglycerol: step 2/2.</text>
</comment>
<dbReference type="UniPathway" id="UPA00558">
    <property type="reaction ID" value="UER00616"/>
</dbReference>
<evidence type="ECO:0000256" key="6">
    <source>
        <dbReference type="ARBA" id="ARBA00023136"/>
    </source>
</evidence>
<keyword evidence="10 12" id="KW-1208">Phospholipid metabolism</keyword>
<evidence type="ECO:0000256" key="12">
    <source>
        <dbReference type="HAMAP-Rule" id="MF_00662"/>
    </source>
</evidence>
<evidence type="ECO:0000313" key="14">
    <source>
        <dbReference type="Proteomes" id="UP000216438"/>
    </source>
</evidence>
<feature type="site" description="Cleavage (non-hydrolytic); by autocatalysis" evidence="12">
    <location>
        <begin position="253"/>
        <end position="254"/>
    </location>
</feature>
<dbReference type="AlphaFoldDB" id="A0A249DZR4"/>
<keyword evidence="6 12" id="KW-0472">Membrane</keyword>
<comment type="similarity">
    <text evidence="12">Belongs to the phosphatidylserine decarboxylase family. PSD-B subfamily. Prokaryotic type I sub-subfamily.</text>
</comment>
<comment type="catalytic activity">
    <reaction evidence="12">
        <text>a 1,2-diacyl-sn-glycero-3-phospho-L-serine + H(+) = a 1,2-diacyl-sn-glycero-3-phosphoethanolamine + CO2</text>
        <dbReference type="Rhea" id="RHEA:20828"/>
        <dbReference type="ChEBI" id="CHEBI:15378"/>
        <dbReference type="ChEBI" id="CHEBI:16526"/>
        <dbReference type="ChEBI" id="CHEBI:57262"/>
        <dbReference type="ChEBI" id="CHEBI:64612"/>
        <dbReference type="EC" id="4.1.1.65"/>
    </reaction>
</comment>
<keyword evidence="2 12" id="KW-1003">Cell membrane</keyword>
<reference evidence="14" key="1">
    <citation type="submission" date="2016-06" db="EMBL/GenBank/DDBJ databases">
        <authorList>
            <person name="Chen W."/>
            <person name="Hasegawa D.K."/>
        </authorList>
    </citation>
    <scope>NUCLEOTIDE SEQUENCE [LARGE SCALE GENOMIC DNA]</scope>
    <source>
        <strain evidence="14">MEAM1</strain>
    </source>
</reference>
<dbReference type="PANTHER" id="PTHR10067">
    <property type="entry name" value="PHOSPHATIDYLSERINE DECARBOXYLASE"/>
    <property type="match status" value="1"/>
</dbReference>
<dbReference type="EC" id="4.1.1.65" evidence="12"/>
<dbReference type="PANTHER" id="PTHR10067:SF6">
    <property type="entry name" value="PHOSPHATIDYLSERINE DECARBOXYLASE PROENZYME, MITOCHONDRIAL"/>
    <property type="match status" value="1"/>
</dbReference>
<organism evidence="13 14">
    <name type="scientific">Candidatus Hamiltonella defensa</name>
    <name type="common">Bemisia tabaci</name>
    <dbReference type="NCBI Taxonomy" id="672795"/>
    <lineage>
        <taxon>Bacteria</taxon>
        <taxon>Pseudomonadati</taxon>
        <taxon>Pseudomonadota</taxon>
        <taxon>Gammaproteobacteria</taxon>
        <taxon>Enterobacterales</taxon>
        <taxon>Enterobacteriaceae</taxon>
        <taxon>aphid secondary symbionts</taxon>
        <taxon>Candidatus Williamhamiltonella</taxon>
    </lineage>
</organism>
<evidence type="ECO:0000256" key="8">
    <source>
        <dbReference type="ARBA" id="ARBA00023209"/>
    </source>
</evidence>
<evidence type="ECO:0000256" key="7">
    <source>
        <dbReference type="ARBA" id="ARBA00023145"/>
    </source>
</evidence>
<keyword evidence="7 12" id="KW-0865">Zymogen</keyword>
<proteinExistence type="inferred from homology"/>
<evidence type="ECO:0000256" key="9">
    <source>
        <dbReference type="ARBA" id="ARBA00023239"/>
    </source>
</evidence>
<comment type="PTM">
    <text evidence="12">Is synthesized initially as an inactive proenzyme. Formation of the active enzyme involves a self-maturation process in which the active site pyruvoyl group is generated from an internal serine residue via an autocatalytic post-translational modification. Two non-identical subunits are generated from the proenzyme in this reaction, and the pyruvate is formed at the N-terminus of the alpha chain, which is derived from the carboxyl end of the proenzyme. The autoendoproteolytic cleavage occurs by a canonical serine protease mechanism, in which the side chain hydroxyl group of the serine supplies its oxygen atom to form the C-terminus of the beta chain, while the remainder of the serine residue undergoes an oxidative deamination to produce ammonia and the pyruvoyl prosthetic group on the alpha chain. During this reaction, the Ser that is part of the protease active site of the proenzyme becomes the pyruvoyl prosthetic group, which constitutes an essential element of the active site of the mature decarboxylase.</text>
</comment>
<keyword evidence="5 12" id="KW-0443">Lipid metabolism</keyword>
<dbReference type="OrthoDB" id="9802030at2"/>
<dbReference type="InterPro" id="IPR033178">
    <property type="entry name" value="PSD_type1_pro"/>
</dbReference>
<feature type="active site" description="Charge relay system; for autoendoproteolytic cleavage activity" evidence="12">
    <location>
        <position position="90"/>
    </location>
</feature>
<evidence type="ECO:0000256" key="11">
    <source>
        <dbReference type="ARBA" id="ARBA00023317"/>
    </source>
</evidence>
<dbReference type="GO" id="GO:0006646">
    <property type="term" value="P:phosphatidylethanolamine biosynthetic process"/>
    <property type="evidence" value="ECO:0007669"/>
    <property type="project" value="UniProtKB-UniRule"/>
</dbReference>
<keyword evidence="4 12" id="KW-0210">Decarboxylase</keyword>
<evidence type="ECO:0000256" key="3">
    <source>
        <dbReference type="ARBA" id="ARBA00022516"/>
    </source>
</evidence>
<evidence type="ECO:0000256" key="1">
    <source>
        <dbReference type="ARBA" id="ARBA00005189"/>
    </source>
</evidence>
<feature type="active site" description="Charge relay system; for autoendoproteolytic cleavage activity" evidence="12">
    <location>
        <position position="147"/>
    </location>
</feature>
<accession>A0A249DZR4</accession>
<dbReference type="NCBIfam" id="TIGR00163">
    <property type="entry name" value="PS_decarb"/>
    <property type="match status" value="1"/>
</dbReference>
<keyword evidence="9 12" id="KW-0456">Lyase</keyword>
<keyword evidence="8 12" id="KW-0594">Phospholipid biosynthesis</keyword>
<gene>
    <name evidence="12" type="primary">psd</name>
    <name evidence="13" type="ORF">BA171_05055</name>
</gene>
<protein>
    <recommendedName>
        <fullName evidence="12">Phosphatidylserine decarboxylase proenzyme</fullName>
        <ecNumber evidence="12">4.1.1.65</ecNumber>
    </recommendedName>
    <component>
        <recommendedName>
            <fullName evidence="12">Phosphatidylserine decarboxylase alpha chain</fullName>
        </recommendedName>
    </component>
    <component>
        <recommendedName>
            <fullName evidence="12">Phosphatidylserine decarboxylase beta chain</fullName>
        </recommendedName>
    </component>
</protein>
<dbReference type="RefSeq" id="WP_029589048.1">
    <property type="nucleotide sequence ID" value="NZ_CP016303.1"/>
</dbReference>
<keyword evidence="11 12" id="KW-0670">Pyruvate</keyword>
<feature type="chain" id="PRO_5023499136" description="Phosphatidylserine decarboxylase beta chain" evidence="12">
    <location>
        <begin position="1"/>
        <end position="253"/>
    </location>
</feature>
<feature type="active site" description="Schiff-base intermediate with substrate; via pyruvic acid; for decarboxylase activity" evidence="12">
    <location>
        <position position="254"/>
    </location>
</feature>